<protein>
    <submittedName>
        <fullName evidence="2">Uncharacterized protein</fullName>
    </submittedName>
</protein>
<feature type="transmembrane region" description="Helical" evidence="1">
    <location>
        <begin position="240"/>
        <end position="265"/>
    </location>
</feature>
<accession>A0A1N7IH06</accession>
<name>A0A1N7IH06_9FLAO</name>
<evidence type="ECO:0000256" key="1">
    <source>
        <dbReference type="SAM" id="Phobius"/>
    </source>
</evidence>
<reference evidence="3" key="1">
    <citation type="submission" date="2017-01" db="EMBL/GenBank/DDBJ databases">
        <authorList>
            <person name="Varghese N."/>
            <person name="Submissions S."/>
        </authorList>
    </citation>
    <scope>NUCLEOTIDE SEQUENCE [LARGE SCALE GENOMIC DNA]</scope>
    <source>
        <strain evidence="3">DSM 17126</strain>
    </source>
</reference>
<keyword evidence="3" id="KW-1185">Reference proteome</keyword>
<organism evidence="2 3">
    <name type="scientific">Chryseobacterium shigense</name>
    <dbReference type="NCBI Taxonomy" id="297244"/>
    <lineage>
        <taxon>Bacteria</taxon>
        <taxon>Pseudomonadati</taxon>
        <taxon>Bacteroidota</taxon>
        <taxon>Flavobacteriia</taxon>
        <taxon>Flavobacteriales</taxon>
        <taxon>Weeksellaceae</taxon>
        <taxon>Chryseobacterium group</taxon>
        <taxon>Chryseobacterium</taxon>
    </lineage>
</organism>
<proteinExistence type="predicted"/>
<feature type="transmembrane region" description="Helical" evidence="1">
    <location>
        <begin position="25"/>
        <end position="46"/>
    </location>
</feature>
<sequence length="275" mass="32259">MMQNLDWDSIYSVVVYVLKNYPLKILFYMSLFFIIGIVISIIYSVILKKYKVFSREHKYYNWAVKLYIPAIFIINIVFALKLGLFWGAYEALKKDSYSISQQTYNAGTYYAFKDEQSKKQFVGKLQSVVSDLSNSNQNTKIRIVDIAKAYDTKYQVVDSPKNWLASLFAEKYGDRIHTLVLYGMLNAVPHVNISESISYKEFDQLTNQLVMLDPKDVESSIVKNVQNLFLMVLKSQFKTIINGILIIWIVLMLIPLVEFWIYRYVMKRKKNNVRM</sequence>
<evidence type="ECO:0000313" key="2">
    <source>
        <dbReference type="EMBL" id="SIS36231.1"/>
    </source>
</evidence>
<keyword evidence="1" id="KW-1133">Transmembrane helix</keyword>
<evidence type="ECO:0000313" key="3">
    <source>
        <dbReference type="Proteomes" id="UP000186373"/>
    </source>
</evidence>
<gene>
    <name evidence="2" type="ORF">SAMN05421639_103736</name>
</gene>
<dbReference type="Proteomes" id="UP000186373">
    <property type="component" value="Unassembled WGS sequence"/>
</dbReference>
<keyword evidence="1" id="KW-0812">Transmembrane</keyword>
<keyword evidence="1" id="KW-0472">Membrane</keyword>
<dbReference type="AlphaFoldDB" id="A0A1N7IH06"/>
<dbReference type="EMBL" id="FTNY01000003">
    <property type="protein sequence ID" value="SIS36231.1"/>
    <property type="molecule type" value="Genomic_DNA"/>
</dbReference>
<feature type="transmembrane region" description="Helical" evidence="1">
    <location>
        <begin position="66"/>
        <end position="89"/>
    </location>
</feature>
<dbReference type="RefSeq" id="WP_076507781.1">
    <property type="nucleotide sequence ID" value="NZ_FTNY01000003.1"/>
</dbReference>